<dbReference type="InterPro" id="IPR013154">
    <property type="entry name" value="ADH-like_N"/>
</dbReference>
<accession>A0ABW3C9I7</accession>
<organism evidence="2 3">
    <name type="scientific">Sphingosinicella xenopeptidilytica</name>
    <dbReference type="NCBI Taxonomy" id="364098"/>
    <lineage>
        <taxon>Bacteria</taxon>
        <taxon>Pseudomonadati</taxon>
        <taxon>Pseudomonadota</taxon>
        <taxon>Alphaproteobacteria</taxon>
        <taxon>Sphingomonadales</taxon>
        <taxon>Sphingosinicellaceae</taxon>
        <taxon>Sphingosinicella</taxon>
    </lineage>
</organism>
<comment type="caution">
    <text evidence="2">The sequence shown here is derived from an EMBL/GenBank/DDBJ whole genome shotgun (WGS) entry which is preliminary data.</text>
</comment>
<dbReference type="Gene3D" id="3.40.50.720">
    <property type="entry name" value="NAD(P)-binding Rossmann-like Domain"/>
    <property type="match status" value="1"/>
</dbReference>
<sequence>MKAWVCHHLSEDRSGLRFETAWPDAPLPAAGEVRVVLTAAALNFPDLLMLSGAYQFKPELPFVPGVEGVGIVTDTGAGVDPALVGRRVVVGARSGCLAEAVTLGVESVRLAPIGCSDAEAASYAVGALTAWVGLVERGRLMQGETLLVTGAAGGMGLAAVAMGKALGAHVIAAASDERKCAAASAAGAYETLVIDRTAPDFSALKDRVDVVFDPVGGALFAPAAQTLRWNGRYLLIGFAGGIPEPFALLNGIEIIGVRAGEFSRRDPAGGSRARTAIDALFASSHYRPVIGLEAPLERADEAFAAMAAGTLIGKVVLRIR</sequence>
<dbReference type="RefSeq" id="WP_381494254.1">
    <property type="nucleotide sequence ID" value="NZ_JBHTIK010000015.1"/>
</dbReference>
<feature type="domain" description="Enoyl reductase (ER)" evidence="1">
    <location>
        <begin position="11"/>
        <end position="317"/>
    </location>
</feature>
<keyword evidence="3" id="KW-1185">Reference proteome</keyword>
<name>A0ABW3C9I7_SPHXN</name>
<dbReference type="InterPro" id="IPR020843">
    <property type="entry name" value="ER"/>
</dbReference>
<dbReference type="Pfam" id="PF00107">
    <property type="entry name" value="ADH_zinc_N"/>
    <property type="match status" value="1"/>
</dbReference>
<dbReference type="SUPFAM" id="SSF51735">
    <property type="entry name" value="NAD(P)-binding Rossmann-fold domains"/>
    <property type="match status" value="1"/>
</dbReference>
<dbReference type="Gene3D" id="3.90.180.10">
    <property type="entry name" value="Medium-chain alcohol dehydrogenases, catalytic domain"/>
    <property type="match status" value="1"/>
</dbReference>
<reference evidence="3" key="1">
    <citation type="journal article" date="2019" name="Int. J. Syst. Evol. Microbiol.">
        <title>The Global Catalogue of Microorganisms (GCM) 10K type strain sequencing project: providing services to taxonomists for standard genome sequencing and annotation.</title>
        <authorList>
            <consortium name="The Broad Institute Genomics Platform"/>
            <consortium name="The Broad Institute Genome Sequencing Center for Infectious Disease"/>
            <person name="Wu L."/>
            <person name="Ma J."/>
        </authorList>
    </citation>
    <scope>NUCLEOTIDE SEQUENCE [LARGE SCALE GENOMIC DNA]</scope>
    <source>
        <strain evidence="3">CCUG 52537</strain>
    </source>
</reference>
<evidence type="ECO:0000259" key="1">
    <source>
        <dbReference type="SMART" id="SM00829"/>
    </source>
</evidence>
<protein>
    <submittedName>
        <fullName evidence="2">Zinc-binding dehydrogenase</fullName>
    </submittedName>
</protein>
<dbReference type="InterPro" id="IPR011032">
    <property type="entry name" value="GroES-like_sf"/>
</dbReference>
<proteinExistence type="predicted"/>
<dbReference type="PANTHER" id="PTHR43677">
    <property type="entry name" value="SHORT-CHAIN DEHYDROGENASE/REDUCTASE"/>
    <property type="match status" value="1"/>
</dbReference>
<dbReference type="EMBL" id="JBHTIK010000015">
    <property type="protein sequence ID" value="MFD0850264.1"/>
    <property type="molecule type" value="Genomic_DNA"/>
</dbReference>
<dbReference type="Proteomes" id="UP001597124">
    <property type="component" value="Unassembled WGS sequence"/>
</dbReference>
<dbReference type="InterPro" id="IPR051397">
    <property type="entry name" value="Zn-ADH-like_protein"/>
</dbReference>
<evidence type="ECO:0000313" key="2">
    <source>
        <dbReference type="EMBL" id="MFD0850264.1"/>
    </source>
</evidence>
<dbReference type="SMART" id="SM00829">
    <property type="entry name" value="PKS_ER"/>
    <property type="match status" value="1"/>
</dbReference>
<dbReference type="SUPFAM" id="SSF50129">
    <property type="entry name" value="GroES-like"/>
    <property type="match status" value="1"/>
</dbReference>
<dbReference type="Pfam" id="PF08240">
    <property type="entry name" value="ADH_N"/>
    <property type="match status" value="1"/>
</dbReference>
<evidence type="ECO:0000313" key="3">
    <source>
        <dbReference type="Proteomes" id="UP001597124"/>
    </source>
</evidence>
<dbReference type="InterPro" id="IPR036291">
    <property type="entry name" value="NAD(P)-bd_dom_sf"/>
</dbReference>
<dbReference type="PANTHER" id="PTHR43677:SF4">
    <property type="entry name" value="QUINONE OXIDOREDUCTASE-LIKE PROTEIN 2"/>
    <property type="match status" value="1"/>
</dbReference>
<gene>
    <name evidence="2" type="ORF">ACFQ00_18155</name>
</gene>
<dbReference type="InterPro" id="IPR013149">
    <property type="entry name" value="ADH-like_C"/>
</dbReference>